<dbReference type="InterPro" id="IPR012312">
    <property type="entry name" value="Hemerythrin-like"/>
</dbReference>
<dbReference type="Proteomes" id="UP000298488">
    <property type="component" value="Unassembled WGS sequence"/>
</dbReference>
<gene>
    <name evidence="2" type="ORF">E3N84_02130</name>
</gene>
<protein>
    <submittedName>
        <fullName evidence="2">Hemerythrin domain-containing protein</fullName>
    </submittedName>
</protein>
<accession>A0A4V3I9D0</accession>
<evidence type="ECO:0000313" key="3">
    <source>
        <dbReference type="Proteomes" id="UP000298488"/>
    </source>
</evidence>
<dbReference type="OrthoDB" id="3830515at2"/>
<dbReference type="EMBL" id="SOFI01000003">
    <property type="protein sequence ID" value="TFB78968.1"/>
    <property type="molecule type" value="Genomic_DNA"/>
</dbReference>
<keyword evidence="3" id="KW-1185">Reference proteome</keyword>
<dbReference type="Gene3D" id="1.20.120.520">
    <property type="entry name" value="nmb1532 protein domain like"/>
    <property type="match status" value="1"/>
</dbReference>
<organism evidence="2 3">
    <name type="scientific">Terrimesophilobacter mesophilus</name>
    <dbReference type="NCBI Taxonomy" id="433647"/>
    <lineage>
        <taxon>Bacteria</taxon>
        <taxon>Bacillati</taxon>
        <taxon>Actinomycetota</taxon>
        <taxon>Actinomycetes</taxon>
        <taxon>Micrococcales</taxon>
        <taxon>Microbacteriaceae</taxon>
        <taxon>Terrimesophilobacter</taxon>
    </lineage>
</organism>
<dbReference type="Pfam" id="PF01814">
    <property type="entry name" value="Hemerythrin"/>
    <property type="match status" value="1"/>
</dbReference>
<sequence length="167" mass="18324">MMGGEAKARKTMQAGSLAQALEREHREIDGGIEEYTKALSEGDADPAPLVRATNGLRRHIYLEEEFLFPPLKANGLVMPIFVMLREHGELWDAMDALGALLASGADAATVQNACRELLAQLDSHNSKEEPIIYPQADAVLDPDAAARLHEFLDEGRMPEGWRCEKAA</sequence>
<name>A0A4V3I9D0_9MICO</name>
<reference evidence="2 3" key="1">
    <citation type="submission" date="2019-03" db="EMBL/GenBank/DDBJ databases">
        <title>Genomics of glacier-inhabiting Cryobacterium strains.</title>
        <authorList>
            <person name="Liu Q."/>
            <person name="Xin Y.-H."/>
        </authorList>
    </citation>
    <scope>NUCLEOTIDE SEQUENCE [LARGE SCALE GENOMIC DNA]</scope>
    <source>
        <strain evidence="2 3">CGMCC 1.10440</strain>
    </source>
</reference>
<dbReference type="PANTHER" id="PTHR39966">
    <property type="entry name" value="BLL2471 PROTEIN-RELATED"/>
    <property type="match status" value="1"/>
</dbReference>
<dbReference type="AlphaFoldDB" id="A0A4V3I9D0"/>
<dbReference type="GO" id="GO:0005886">
    <property type="term" value="C:plasma membrane"/>
    <property type="evidence" value="ECO:0007669"/>
    <property type="project" value="TreeGrafter"/>
</dbReference>
<proteinExistence type="predicted"/>
<dbReference type="PANTHER" id="PTHR39966:SF3">
    <property type="entry name" value="DUF438 DOMAIN-CONTAINING PROTEIN"/>
    <property type="match status" value="1"/>
</dbReference>
<evidence type="ECO:0000313" key="2">
    <source>
        <dbReference type="EMBL" id="TFB78968.1"/>
    </source>
</evidence>
<comment type="caution">
    <text evidence="2">The sequence shown here is derived from an EMBL/GenBank/DDBJ whole genome shotgun (WGS) entry which is preliminary data.</text>
</comment>
<evidence type="ECO:0000259" key="1">
    <source>
        <dbReference type="Pfam" id="PF01814"/>
    </source>
</evidence>
<feature type="domain" description="Hemerythrin-like" evidence="1">
    <location>
        <begin position="19"/>
        <end position="136"/>
    </location>
</feature>